<gene>
    <name evidence="2" type="ORF">B0H66DRAFT_575949</name>
</gene>
<sequence length="512" mass="57129">MARRSIRLFLVQTAQGLTPSSGGYKANRSLLQSLTRCGDGVTVAQICYGFDDEVKLLANRAKAKGIDPKVEGWTIPHLTDEGKTINISIKTFTDEDRIMNVVIVRQPYNEVYPVRELWQDTKNYLEGQTPSGRLQILIDLFSAQISEFEPTHVMFNDALTMKITSEMASRNEFKRICVIHTAEQLPFGPYCGGIFGHCTSPAIEDKLLRGLDGIWSVSKAIQKYAWDYGKLPTKFMVHSTLSYLDKETGGMPLVRNNVDKFEVGMVNPCPHKGLHILLQLAKALPHVKFVTWTSWGSQEVHLDMLRAMPNIAIEPTTRNTDEIWDRIRVLLAPSVWLEAWGIIVTEAQLRGIPVIASNAGGLAEAKLGLKYCIPVKLVTGERADEGDYVVPDQDLAPWVESIETLVFDNKAYEELAAETALKTAKWLNSLDDREHEKWLTSMMDDKTQNETELTNGTGKIDTVTITGNNKVENGDNVSNSIDVQEQTSIHTVITSRNGNLPKSDHTEGSKKA</sequence>
<dbReference type="AlphaFoldDB" id="A0AAE0HZM1"/>
<organism evidence="2 3">
    <name type="scientific">Apodospora peruviana</name>
    <dbReference type="NCBI Taxonomy" id="516989"/>
    <lineage>
        <taxon>Eukaryota</taxon>
        <taxon>Fungi</taxon>
        <taxon>Dikarya</taxon>
        <taxon>Ascomycota</taxon>
        <taxon>Pezizomycotina</taxon>
        <taxon>Sordariomycetes</taxon>
        <taxon>Sordariomycetidae</taxon>
        <taxon>Sordariales</taxon>
        <taxon>Lasiosphaeriaceae</taxon>
        <taxon>Apodospora</taxon>
    </lineage>
</organism>
<feature type="compositionally biased region" description="Basic and acidic residues" evidence="1">
    <location>
        <begin position="502"/>
        <end position="512"/>
    </location>
</feature>
<comment type="caution">
    <text evidence="2">The sequence shown here is derived from an EMBL/GenBank/DDBJ whole genome shotgun (WGS) entry which is preliminary data.</text>
</comment>
<dbReference type="SUPFAM" id="SSF53756">
    <property type="entry name" value="UDP-Glycosyltransferase/glycogen phosphorylase"/>
    <property type="match status" value="1"/>
</dbReference>
<reference evidence="2" key="1">
    <citation type="journal article" date="2023" name="Mol. Phylogenet. Evol.">
        <title>Genome-scale phylogeny and comparative genomics of the fungal order Sordariales.</title>
        <authorList>
            <person name="Hensen N."/>
            <person name="Bonometti L."/>
            <person name="Westerberg I."/>
            <person name="Brannstrom I.O."/>
            <person name="Guillou S."/>
            <person name="Cros-Aarteil S."/>
            <person name="Calhoun S."/>
            <person name="Haridas S."/>
            <person name="Kuo A."/>
            <person name="Mondo S."/>
            <person name="Pangilinan J."/>
            <person name="Riley R."/>
            <person name="LaButti K."/>
            <person name="Andreopoulos B."/>
            <person name="Lipzen A."/>
            <person name="Chen C."/>
            <person name="Yan M."/>
            <person name="Daum C."/>
            <person name="Ng V."/>
            <person name="Clum A."/>
            <person name="Steindorff A."/>
            <person name="Ohm R.A."/>
            <person name="Martin F."/>
            <person name="Silar P."/>
            <person name="Natvig D.O."/>
            <person name="Lalanne C."/>
            <person name="Gautier V."/>
            <person name="Ament-Velasquez S.L."/>
            <person name="Kruys A."/>
            <person name="Hutchinson M.I."/>
            <person name="Powell A.J."/>
            <person name="Barry K."/>
            <person name="Miller A.N."/>
            <person name="Grigoriev I.V."/>
            <person name="Debuchy R."/>
            <person name="Gladieux P."/>
            <person name="Hiltunen Thoren M."/>
            <person name="Johannesson H."/>
        </authorList>
    </citation>
    <scope>NUCLEOTIDE SEQUENCE</scope>
    <source>
        <strain evidence="2">CBS 118394</strain>
    </source>
</reference>
<dbReference type="EMBL" id="JAUEDM010000005">
    <property type="protein sequence ID" value="KAK3315810.1"/>
    <property type="molecule type" value="Genomic_DNA"/>
</dbReference>
<accession>A0AAE0HZM1</accession>
<reference evidence="2" key="2">
    <citation type="submission" date="2023-06" db="EMBL/GenBank/DDBJ databases">
        <authorList>
            <consortium name="Lawrence Berkeley National Laboratory"/>
            <person name="Haridas S."/>
            <person name="Hensen N."/>
            <person name="Bonometti L."/>
            <person name="Westerberg I."/>
            <person name="Brannstrom I.O."/>
            <person name="Guillou S."/>
            <person name="Cros-Aarteil S."/>
            <person name="Calhoun S."/>
            <person name="Kuo A."/>
            <person name="Mondo S."/>
            <person name="Pangilinan J."/>
            <person name="Riley R."/>
            <person name="Labutti K."/>
            <person name="Andreopoulos B."/>
            <person name="Lipzen A."/>
            <person name="Chen C."/>
            <person name="Yanf M."/>
            <person name="Daum C."/>
            <person name="Ng V."/>
            <person name="Clum A."/>
            <person name="Steindorff A."/>
            <person name="Ohm R."/>
            <person name="Martin F."/>
            <person name="Silar P."/>
            <person name="Natvig D."/>
            <person name="Lalanne C."/>
            <person name="Gautier V."/>
            <person name="Ament-Velasquez S.L."/>
            <person name="Kruys A."/>
            <person name="Hutchinson M.I."/>
            <person name="Powell A.J."/>
            <person name="Barry K."/>
            <person name="Miller A.N."/>
            <person name="Grigoriev I.V."/>
            <person name="Debuchy R."/>
            <person name="Gladieux P."/>
            <person name="Thoren M.H."/>
            <person name="Johannesson H."/>
        </authorList>
    </citation>
    <scope>NUCLEOTIDE SEQUENCE</scope>
    <source>
        <strain evidence="2">CBS 118394</strain>
    </source>
</reference>
<evidence type="ECO:0000256" key="1">
    <source>
        <dbReference type="SAM" id="MobiDB-lite"/>
    </source>
</evidence>
<name>A0AAE0HZM1_9PEZI</name>
<dbReference type="Proteomes" id="UP001283341">
    <property type="component" value="Unassembled WGS sequence"/>
</dbReference>
<keyword evidence="3" id="KW-1185">Reference proteome</keyword>
<protein>
    <submittedName>
        <fullName evidence="2">Glycosyltransferase family 4 protein</fullName>
    </submittedName>
</protein>
<dbReference type="Gene3D" id="3.40.50.2000">
    <property type="entry name" value="Glycogen Phosphorylase B"/>
    <property type="match status" value="1"/>
</dbReference>
<evidence type="ECO:0000313" key="3">
    <source>
        <dbReference type="Proteomes" id="UP001283341"/>
    </source>
</evidence>
<dbReference type="Pfam" id="PF13692">
    <property type="entry name" value="Glyco_trans_1_4"/>
    <property type="match status" value="1"/>
</dbReference>
<evidence type="ECO:0000313" key="2">
    <source>
        <dbReference type="EMBL" id="KAK3315810.1"/>
    </source>
</evidence>
<proteinExistence type="predicted"/>
<feature type="region of interest" description="Disordered" evidence="1">
    <location>
        <begin position="493"/>
        <end position="512"/>
    </location>
</feature>